<evidence type="ECO:0000313" key="2">
    <source>
        <dbReference type="Proteomes" id="UP001341840"/>
    </source>
</evidence>
<sequence length="96" mass="10680">MSSSPDFTVIDAVVTFVIPSLSPSRVRRLRGSDGRPPPPQVLVLQSSSTTNRVVPKVVLHHHSTRINPHSHCLNLLSLYLPSLRSFSLCFHHVCFV</sequence>
<protein>
    <submittedName>
        <fullName evidence="1">Uncharacterized protein</fullName>
    </submittedName>
</protein>
<dbReference type="Proteomes" id="UP001341840">
    <property type="component" value="Unassembled WGS sequence"/>
</dbReference>
<name>A0ABU6T726_9FABA</name>
<keyword evidence="2" id="KW-1185">Reference proteome</keyword>
<evidence type="ECO:0000313" key="1">
    <source>
        <dbReference type="EMBL" id="MED6144517.1"/>
    </source>
</evidence>
<comment type="caution">
    <text evidence="1">The sequence shown here is derived from an EMBL/GenBank/DDBJ whole genome shotgun (WGS) entry which is preliminary data.</text>
</comment>
<dbReference type="EMBL" id="JASCZI010090667">
    <property type="protein sequence ID" value="MED6144517.1"/>
    <property type="molecule type" value="Genomic_DNA"/>
</dbReference>
<reference evidence="1 2" key="1">
    <citation type="journal article" date="2023" name="Plants (Basel)">
        <title>Bridging the Gap: Combining Genomics and Transcriptomics Approaches to Understand Stylosanthes scabra, an Orphan Legume from the Brazilian Caatinga.</title>
        <authorList>
            <person name="Ferreira-Neto J.R.C."/>
            <person name="da Silva M.D."/>
            <person name="Binneck E."/>
            <person name="de Melo N.F."/>
            <person name="da Silva R.H."/>
            <person name="de Melo A.L.T.M."/>
            <person name="Pandolfi V."/>
            <person name="Bustamante F.O."/>
            <person name="Brasileiro-Vidal A.C."/>
            <person name="Benko-Iseppon A.M."/>
        </authorList>
    </citation>
    <scope>NUCLEOTIDE SEQUENCE [LARGE SCALE GENOMIC DNA]</scope>
    <source>
        <tissue evidence="1">Leaves</tissue>
    </source>
</reference>
<organism evidence="1 2">
    <name type="scientific">Stylosanthes scabra</name>
    <dbReference type="NCBI Taxonomy" id="79078"/>
    <lineage>
        <taxon>Eukaryota</taxon>
        <taxon>Viridiplantae</taxon>
        <taxon>Streptophyta</taxon>
        <taxon>Embryophyta</taxon>
        <taxon>Tracheophyta</taxon>
        <taxon>Spermatophyta</taxon>
        <taxon>Magnoliopsida</taxon>
        <taxon>eudicotyledons</taxon>
        <taxon>Gunneridae</taxon>
        <taxon>Pentapetalae</taxon>
        <taxon>rosids</taxon>
        <taxon>fabids</taxon>
        <taxon>Fabales</taxon>
        <taxon>Fabaceae</taxon>
        <taxon>Papilionoideae</taxon>
        <taxon>50 kb inversion clade</taxon>
        <taxon>dalbergioids sensu lato</taxon>
        <taxon>Dalbergieae</taxon>
        <taxon>Pterocarpus clade</taxon>
        <taxon>Stylosanthes</taxon>
    </lineage>
</organism>
<accession>A0ABU6T726</accession>
<gene>
    <name evidence="1" type="ORF">PIB30_016364</name>
</gene>
<proteinExistence type="predicted"/>